<sequence length="187" mass="18894">MSRNGSGVYTLPAGNPVVTATTISSTWANNTLTDIANSLTQSLAADGQTPATGALNLNNNQINNLASPTLSTDAVNYSTFLLGNFATTGAITLPVGDNASRPVVPATGMIRYNVTGSGFEGYTPSGWSTISSGATGGGGDQIFVQNGQTVTTDYTIPIGFNASTVGPITIADNVVVTISAGSVWAVI</sequence>
<dbReference type="EMBL" id="LR796156">
    <property type="protein sequence ID" value="CAB4122070.1"/>
    <property type="molecule type" value="Genomic_DNA"/>
</dbReference>
<organism evidence="1">
    <name type="scientific">uncultured Caudovirales phage</name>
    <dbReference type="NCBI Taxonomy" id="2100421"/>
    <lineage>
        <taxon>Viruses</taxon>
        <taxon>Duplodnaviria</taxon>
        <taxon>Heunggongvirae</taxon>
        <taxon>Uroviricota</taxon>
        <taxon>Caudoviricetes</taxon>
        <taxon>Peduoviridae</taxon>
        <taxon>Maltschvirus</taxon>
        <taxon>Maltschvirus maltsch</taxon>
    </lineage>
</organism>
<reference evidence="1" key="1">
    <citation type="submission" date="2020-04" db="EMBL/GenBank/DDBJ databases">
        <authorList>
            <person name="Chiriac C."/>
            <person name="Salcher M."/>
            <person name="Ghai R."/>
            <person name="Kavagutti S V."/>
        </authorList>
    </citation>
    <scope>NUCLEOTIDE SEQUENCE</scope>
</reference>
<name>A0A6J5KPM1_9CAUD</name>
<proteinExistence type="predicted"/>
<evidence type="ECO:0000313" key="1">
    <source>
        <dbReference type="EMBL" id="CAB4122070.1"/>
    </source>
</evidence>
<protein>
    <submittedName>
        <fullName evidence="1">Uncharacterized protein</fullName>
    </submittedName>
</protein>
<gene>
    <name evidence="1" type="ORF">UFOVP20_51</name>
</gene>
<accession>A0A6J5KPM1</accession>